<evidence type="ECO:0000313" key="2">
    <source>
        <dbReference type="EMBL" id="KAK4206897.1"/>
    </source>
</evidence>
<dbReference type="EMBL" id="MU858340">
    <property type="protein sequence ID" value="KAK4206897.1"/>
    <property type="molecule type" value="Genomic_DNA"/>
</dbReference>
<protein>
    <submittedName>
        <fullName evidence="2">Uncharacterized protein</fullName>
    </submittedName>
</protein>
<feature type="transmembrane region" description="Helical" evidence="1">
    <location>
        <begin position="453"/>
        <end position="474"/>
    </location>
</feature>
<dbReference type="Proteomes" id="UP001301769">
    <property type="component" value="Unassembled WGS sequence"/>
</dbReference>
<comment type="caution">
    <text evidence="2">The sequence shown here is derived from an EMBL/GenBank/DDBJ whole genome shotgun (WGS) entry which is preliminary data.</text>
</comment>
<dbReference type="Gene3D" id="1.20.58.340">
    <property type="entry name" value="Magnesium transport protein CorA, transmembrane region"/>
    <property type="match status" value="1"/>
</dbReference>
<keyword evidence="1" id="KW-0812">Transmembrane</keyword>
<organism evidence="2 3">
    <name type="scientific">Rhypophila decipiens</name>
    <dbReference type="NCBI Taxonomy" id="261697"/>
    <lineage>
        <taxon>Eukaryota</taxon>
        <taxon>Fungi</taxon>
        <taxon>Dikarya</taxon>
        <taxon>Ascomycota</taxon>
        <taxon>Pezizomycotina</taxon>
        <taxon>Sordariomycetes</taxon>
        <taxon>Sordariomycetidae</taxon>
        <taxon>Sordariales</taxon>
        <taxon>Naviculisporaceae</taxon>
        <taxon>Rhypophila</taxon>
    </lineage>
</organism>
<proteinExistence type="predicted"/>
<accession>A0AAN6XYL3</accession>
<dbReference type="AlphaFoldDB" id="A0AAN6XYL3"/>
<feature type="transmembrane region" description="Helical" evidence="1">
    <location>
        <begin position="409"/>
        <end position="433"/>
    </location>
</feature>
<keyword evidence="1" id="KW-0472">Membrane</keyword>
<keyword evidence="3" id="KW-1185">Reference proteome</keyword>
<gene>
    <name evidence="2" type="ORF">QBC37DRAFT_434285</name>
</gene>
<reference evidence="2" key="2">
    <citation type="submission" date="2023-05" db="EMBL/GenBank/DDBJ databases">
        <authorList>
            <consortium name="Lawrence Berkeley National Laboratory"/>
            <person name="Steindorff A."/>
            <person name="Hensen N."/>
            <person name="Bonometti L."/>
            <person name="Westerberg I."/>
            <person name="Brannstrom I.O."/>
            <person name="Guillou S."/>
            <person name="Cros-Aarteil S."/>
            <person name="Calhoun S."/>
            <person name="Haridas S."/>
            <person name="Kuo A."/>
            <person name="Mondo S."/>
            <person name="Pangilinan J."/>
            <person name="Riley R."/>
            <person name="Labutti K."/>
            <person name="Andreopoulos B."/>
            <person name="Lipzen A."/>
            <person name="Chen C."/>
            <person name="Yanf M."/>
            <person name="Daum C."/>
            <person name="Ng V."/>
            <person name="Clum A."/>
            <person name="Ohm R."/>
            <person name="Martin F."/>
            <person name="Silar P."/>
            <person name="Natvig D."/>
            <person name="Lalanne C."/>
            <person name="Gautier V."/>
            <person name="Ament-Velasquez S.L."/>
            <person name="Kruys A."/>
            <person name="Hutchinson M.I."/>
            <person name="Powell A.J."/>
            <person name="Barry K."/>
            <person name="Miller A.N."/>
            <person name="Grigoriev I.V."/>
            <person name="Debuchy R."/>
            <person name="Gladieux P."/>
            <person name="Thoren M.H."/>
            <person name="Johannesson H."/>
        </authorList>
    </citation>
    <scope>NUCLEOTIDE SEQUENCE</scope>
    <source>
        <strain evidence="2">PSN293</strain>
    </source>
</reference>
<name>A0AAN6XYL3_9PEZI</name>
<evidence type="ECO:0000313" key="3">
    <source>
        <dbReference type="Proteomes" id="UP001301769"/>
    </source>
</evidence>
<reference evidence="2" key="1">
    <citation type="journal article" date="2023" name="Mol. Phylogenet. Evol.">
        <title>Genome-scale phylogeny and comparative genomics of the fungal order Sordariales.</title>
        <authorList>
            <person name="Hensen N."/>
            <person name="Bonometti L."/>
            <person name="Westerberg I."/>
            <person name="Brannstrom I.O."/>
            <person name="Guillou S."/>
            <person name="Cros-Aarteil S."/>
            <person name="Calhoun S."/>
            <person name="Haridas S."/>
            <person name="Kuo A."/>
            <person name="Mondo S."/>
            <person name="Pangilinan J."/>
            <person name="Riley R."/>
            <person name="LaButti K."/>
            <person name="Andreopoulos B."/>
            <person name="Lipzen A."/>
            <person name="Chen C."/>
            <person name="Yan M."/>
            <person name="Daum C."/>
            <person name="Ng V."/>
            <person name="Clum A."/>
            <person name="Steindorff A."/>
            <person name="Ohm R.A."/>
            <person name="Martin F."/>
            <person name="Silar P."/>
            <person name="Natvig D.O."/>
            <person name="Lalanne C."/>
            <person name="Gautier V."/>
            <person name="Ament-Velasquez S.L."/>
            <person name="Kruys A."/>
            <person name="Hutchinson M.I."/>
            <person name="Powell A.J."/>
            <person name="Barry K."/>
            <person name="Miller A.N."/>
            <person name="Grigoriev I.V."/>
            <person name="Debuchy R."/>
            <person name="Gladieux P."/>
            <person name="Hiltunen Thoren M."/>
            <person name="Johannesson H."/>
        </authorList>
    </citation>
    <scope>NUCLEOTIDE SEQUENCE</scope>
    <source>
        <strain evidence="2">PSN293</strain>
    </source>
</reference>
<sequence length="515" mass="59112">MFGSERRQVLESSRWRPTDEYQHLAACIETWDGDTDVAERSAVRRHYFANDDEIEDWISRADQLRASTQTRDLERRLSSSGNHHGGIRLLLCERRRWSPAHIHFSMKESTFLFLENYFDLSEDTLPIIRLNGGQFISSIQHPGTIESSLSLVVKLPQMYQLGNHGLSLSHSFDTGITSAFVHGWNLITDQHEVTSEPMTPVMERIETLLVASVSSSPSSCSNPLLLPTIILRDHVNQIQQFLTAKLSGEVEQIEYKLRVTKSARLAGQKKLLGEQRRDDLEELKKLMANEQLRTDLTTDLNTTLTDTLNLLTVIKWDKRYCRFLLDLQERIRTLNLAKGSQSSRDGGLESVLRYLECNIESHIEYVETMIARLNLQLSVLYNLAAQTETDLTSRMTRAAVLDSSAMKTLALVTAIFLPPTFVATLFSMSMFDWQAGQASSSGASGQTIVPQFWIYWAISIPMTVLILLAWRIWWHFQKKSYERQFQKHVDAEGREKVSLMTRFNHWRFHAGVREE</sequence>
<keyword evidence="1" id="KW-1133">Transmembrane helix</keyword>
<evidence type="ECO:0000256" key="1">
    <source>
        <dbReference type="SAM" id="Phobius"/>
    </source>
</evidence>